<protein>
    <recommendedName>
        <fullName evidence="5">Lipocalin-like domain-containing protein</fullName>
    </recommendedName>
</protein>
<evidence type="ECO:0000313" key="2">
    <source>
        <dbReference type="EMBL" id="TSJ81813.1"/>
    </source>
</evidence>
<dbReference type="EMBL" id="VMBF01000001">
    <property type="protein sequence ID" value="TSJ81813.1"/>
    <property type="molecule type" value="Genomic_DNA"/>
</dbReference>
<evidence type="ECO:0000313" key="4">
    <source>
        <dbReference type="Proteomes" id="UP000322315"/>
    </source>
</evidence>
<evidence type="ECO:0000313" key="1">
    <source>
        <dbReference type="EMBL" id="KAA5827568.1"/>
    </source>
</evidence>
<name>A0A5M7BGE1_9FLAO</name>
<reference evidence="2 3" key="2">
    <citation type="submission" date="2019-07" db="EMBL/GenBank/DDBJ databases">
        <title>Algibacter marinivivus sp. nov., isolated from the surface of a marine red alga.</title>
        <authorList>
            <person name="Zhong X."/>
            <person name="Xu W."/>
            <person name="Zhang Y."/>
            <person name="Zhang Q."/>
            <person name="Du Z."/>
        </authorList>
    </citation>
    <scope>NUCLEOTIDE SEQUENCE [LARGE SCALE GENOMIC DNA]</scope>
    <source>
        <strain evidence="2 3">RU-4-M-4</strain>
    </source>
</reference>
<evidence type="ECO:0000313" key="3">
    <source>
        <dbReference type="Proteomes" id="UP000315145"/>
    </source>
</evidence>
<organism evidence="1 4">
    <name type="scientific">Algibacter amylolyticus</name>
    <dbReference type="NCBI Taxonomy" id="1608400"/>
    <lineage>
        <taxon>Bacteria</taxon>
        <taxon>Pseudomonadati</taxon>
        <taxon>Bacteroidota</taxon>
        <taxon>Flavobacteriia</taxon>
        <taxon>Flavobacteriales</taxon>
        <taxon>Flavobacteriaceae</taxon>
        <taxon>Algibacter</taxon>
    </lineage>
</organism>
<accession>A0A5M7BGE1</accession>
<sequence>MTSVCACSSDDSKEDEPTVTELLENKWFVAGVWDTTTDPETYEEANDCTINSHYNFLNDGTLLVQNYFLDTDDVCESNGIVTYIYILSADGTKIIVEFDYGTTTNIIIDSIDNTRLELHNEEYPEYRTTLSK</sequence>
<proteinExistence type="predicted"/>
<gene>
    <name evidence="1" type="ORF">F2B50_01625</name>
    <name evidence="2" type="ORF">FPF71_01625</name>
</gene>
<dbReference type="EMBL" id="VWRS01000001">
    <property type="protein sequence ID" value="KAA5827568.1"/>
    <property type="molecule type" value="Genomic_DNA"/>
</dbReference>
<reference evidence="1" key="3">
    <citation type="submission" date="2019-09" db="EMBL/GenBank/DDBJ databases">
        <authorList>
            <person name="Zhang D.-C."/>
        </authorList>
    </citation>
    <scope>NUCLEOTIDE SEQUENCE</scope>
    <source>
        <strain evidence="1">RU-4-M-4</strain>
    </source>
</reference>
<reference evidence="1 4" key="1">
    <citation type="journal article" date="2015" name="Int. J. Syst. Evol. Microbiol.">
        <title>Algibacter amylolyticus sp. nov., isolated from intertidal sediment.</title>
        <authorList>
            <person name="Zhang D.C."/>
            <person name="Wu J."/>
            <person name="Neuner K."/>
            <person name="Yao J."/>
            <person name="Margesin R."/>
        </authorList>
    </citation>
    <scope>NUCLEOTIDE SEQUENCE [LARGE SCALE GENOMIC DNA]</scope>
    <source>
        <strain evidence="1 4">RU-4-M-4</strain>
    </source>
</reference>
<comment type="caution">
    <text evidence="1">The sequence shown here is derived from an EMBL/GenBank/DDBJ whole genome shotgun (WGS) entry which is preliminary data.</text>
</comment>
<keyword evidence="3" id="KW-1185">Reference proteome</keyword>
<dbReference type="RefSeq" id="WP_144114914.1">
    <property type="nucleotide sequence ID" value="NZ_JACHGE010000001.1"/>
</dbReference>
<evidence type="ECO:0008006" key="5">
    <source>
        <dbReference type="Google" id="ProtNLM"/>
    </source>
</evidence>
<dbReference type="Proteomes" id="UP000322315">
    <property type="component" value="Unassembled WGS sequence"/>
</dbReference>
<dbReference type="Proteomes" id="UP000315145">
    <property type="component" value="Unassembled WGS sequence"/>
</dbReference>
<dbReference type="OrthoDB" id="1449058at2"/>
<dbReference type="AlphaFoldDB" id="A0A5M7BGE1"/>